<proteinExistence type="predicted"/>
<dbReference type="SUPFAM" id="SSF54909">
    <property type="entry name" value="Dimeric alpha+beta barrel"/>
    <property type="match status" value="1"/>
</dbReference>
<keyword evidence="3" id="KW-1185">Reference proteome</keyword>
<evidence type="ECO:0000313" key="2">
    <source>
        <dbReference type="EMBL" id="MBA8879284.1"/>
    </source>
</evidence>
<reference evidence="2 3" key="1">
    <citation type="submission" date="2020-07" db="EMBL/GenBank/DDBJ databases">
        <title>Genomic Encyclopedia of Type Strains, Phase IV (KMG-V): Genome sequencing to study the core and pangenomes of soil and plant-associated prokaryotes.</title>
        <authorList>
            <person name="Whitman W."/>
        </authorList>
    </citation>
    <scope>NUCLEOTIDE SEQUENCE [LARGE SCALE GENOMIC DNA]</scope>
    <source>
        <strain evidence="2 3">AN3</strain>
    </source>
</reference>
<sequence>MLIIAGHFKVPSPQRQTFVDAHADLVKRARAYPGCLDLSISEDPLDPSRVNMVELWESEAVLEAWRKISNPPKTGIKLEDENVQKHLISRSGPPF</sequence>
<organism evidence="2 3">
    <name type="scientific">Phyllobacterium myrsinacearum</name>
    <dbReference type="NCBI Taxonomy" id="28101"/>
    <lineage>
        <taxon>Bacteria</taxon>
        <taxon>Pseudomonadati</taxon>
        <taxon>Pseudomonadota</taxon>
        <taxon>Alphaproteobacteria</taxon>
        <taxon>Hyphomicrobiales</taxon>
        <taxon>Phyllobacteriaceae</taxon>
        <taxon>Phyllobacterium</taxon>
    </lineage>
</organism>
<dbReference type="EMBL" id="JACGXN010000003">
    <property type="protein sequence ID" value="MBA8879284.1"/>
    <property type="molecule type" value="Genomic_DNA"/>
</dbReference>
<comment type="caution">
    <text evidence="2">The sequence shown here is derived from an EMBL/GenBank/DDBJ whole genome shotgun (WGS) entry which is preliminary data.</text>
</comment>
<evidence type="ECO:0000313" key="3">
    <source>
        <dbReference type="Proteomes" id="UP000549052"/>
    </source>
</evidence>
<dbReference type="PROSITE" id="PS51725">
    <property type="entry name" value="ABM"/>
    <property type="match status" value="1"/>
</dbReference>
<accession>A0A839EP58</accession>
<gene>
    <name evidence="2" type="ORF">FHW16_003002</name>
</gene>
<dbReference type="InterPro" id="IPR007138">
    <property type="entry name" value="ABM_dom"/>
</dbReference>
<evidence type="ECO:0000259" key="1">
    <source>
        <dbReference type="PROSITE" id="PS51725"/>
    </source>
</evidence>
<dbReference type="AlphaFoldDB" id="A0A839EP58"/>
<dbReference type="RefSeq" id="WP_182549908.1">
    <property type="nucleotide sequence ID" value="NZ_JACGXN010000003.1"/>
</dbReference>
<dbReference type="InterPro" id="IPR011008">
    <property type="entry name" value="Dimeric_a/b-barrel"/>
</dbReference>
<feature type="domain" description="ABM" evidence="1">
    <location>
        <begin position="2"/>
        <end position="91"/>
    </location>
</feature>
<dbReference type="GO" id="GO:0004497">
    <property type="term" value="F:monooxygenase activity"/>
    <property type="evidence" value="ECO:0007669"/>
    <property type="project" value="UniProtKB-KW"/>
</dbReference>
<keyword evidence="2" id="KW-0560">Oxidoreductase</keyword>
<keyword evidence="2" id="KW-0503">Monooxygenase</keyword>
<protein>
    <submittedName>
        <fullName evidence="2">Quinol monooxygenase YgiN</fullName>
    </submittedName>
</protein>
<dbReference type="Pfam" id="PF03992">
    <property type="entry name" value="ABM"/>
    <property type="match status" value="1"/>
</dbReference>
<name>A0A839EP58_9HYPH</name>
<dbReference type="Gene3D" id="3.30.70.100">
    <property type="match status" value="1"/>
</dbReference>
<dbReference type="Proteomes" id="UP000549052">
    <property type="component" value="Unassembled WGS sequence"/>
</dbReference>